<name>A0AAV7Y1M1_9NEOP</name>
<keyword evidence="5 6" id="KW-0206">Cytoskeleton</keyword>
<sequence>MFIVDHLQYYLQVDVLESQWTILENALGSTRDFEALRHAHTNFLASTLSQTFLLLGSVRNEPTTTSYQKPESLKNNPVHNSLSTLLRLCERFCSRVASWGEMELSVDQEDELTLLCRELDQLVSFLLQLLSSLRDQPCGTHLAQLLLRLDFNRWFSRQCTGKSLTGSLTGSIT</sequence>
<dbReference type="GO" id="GO:0051011">
    <property type="term" value="F:microtubule minus-end binding"/>
    <property type="evidence" value="ECO:0007669"/>
    <property type="project" value="TreeGrafter"/>
</dbReference>
<keyword evidence="4 6" id="KW-0493">Microtubule</keyword>
<dbReference type="GO" id="GO:0051225">
    <property type="term" value="P:spindle assembly"/>
    <property type="evidence" value="ECO:0007669"/>
    <property type="project" value="TreeGrafter"/>
</dbReference>
<evidence type="ECO:0000256" key="3">
    <source>
        <dbReference type="ARBA" id="ARBA00022490"/>
    </source>
</evidence>
<accession>A0AAV7Y1M1</accession>
<evidence type="ECO:0000256" key="1">
    <source>
        <dbReference type="ARBA" id="ARBA00004267"/>
    </source>
</evidence>
<dbReference type="AlphaFoldDB" id="A0AAV7Y1M1"/>
<protein>
    <recommendedName>
        <fullName evidence="6">Gamma-tubulin complex component</fullName>
    </recommendedName>
</protein>
<dbReference type="GO" id="GO:0000278">
    <property type="term" value="P:mitotic cell cycle"/>
    <property type="evidence" value="ECO:0007669"/>
    <property type="project" value="TreeGrafter"/>
</dbReference>
<evidence type="ECO:0000259" key="7">
    <source>
        <dbReference type="Pfam" id="PF04130"/>
    </source>
</evidence>
<dbReference type="Gene3D" id="1.20.120.1900">
    <property type="entry name" value="Gamma-tubulin complex, C-terminal domain"/>
    <property type="match status" value="1"/>
</dbReference>
<comment type="subcellular location">
    <subcellularLocation>
        <location evidence="1 6">Cytoplasm</location>
        <location evidence="1 6">Cytoskeleton</location>
        <location evidence="1 6">Microtubule organizing center</location>
    </subcellularLocation>
</comment>
<evidence type="ECO:0000313" key="9">
    <source>
        <dbReference type="Proteomes" id="UP001075354"/>
    </source>
</evidence>
<comment type="caution">
    <text evidence="8">The sequence shown here is derived from an EMBL/GenBank/DDBJ whole genome shotgun (WGS) entry which is preliminary data.</text>
</comment>
<dbReference type="GO" id="GO:0051321">
    <property type="term" value="P:meiotic cell cycle"/>
    <property type="evidence" value="ECO:0007669"/>
    <property type="project" value="TreeGrafter"/>
</dbReference>
<dbReference type="InterPro" id="IPR007259">
    <property type="entry name" value="GCP"/>
</dbReference>
<dbReference type="PANTHER" id="PTHR19302">
    <property type="entry name" value="GAMMA TUBULIN COMPLEX PROTEIN"/>
    <property type="match status" value="1"/>
</dbReference>
<dbReference type="GO" id="GO:0005874">
    <property type="term" value="C:microtubule"/>
    <property type="evidence" value="ECO:0007669"/>
    <property type="project" value="UniProtKB-KW"/>
</dbReference>
<dbReference type="GO" id="GO:0043015">
    <property type="term" value="F:gamma-tubulin binding"/>
    <property type="evidence" value="ECO:0007669"/>
    <property type="project" value="InterPro"/>
</dbReference>
<organism evidence="8 9">
    <name type="scientific">Megalurothrips usitatus</name>
    <name type="common">bean blossom thrips</name>
    <dbReference type="NCBI Taxonomy" id="439358"/>
    <lineage>
        <taxon>Eukaryota</taxon>
        <taxon>Metazoa</taxon>
        <taxon>Ecdysozoa</taxon>
        <taxon>Arthropoda</taxon>
        <taxon>Hexapoda</taxon>
        <taxon>Insecta</taxon>
        <taxon>Pterygota</taxon>
        <taxon>Neoptera</taxon>
        <taxon>Paraneoptera</taxon>
        <taxon>Thysanoptera</taxon>
        <taxon>Terebrantia</taxon>
        <taxon>Thripoidea</taxon>
        <taxon>Thripidae</taxon>
        <taxon>Megalurothrips</taxon>
    </lineage>
</organism>
<evidence type="ECO:0000313" key="8">
    <source>
        <dbReference type="EMBL" id="KAJ1530533.1"/>
    </source>
</evidence>
<feature type="domain" description="Gamma tubulin complex component C-terminal" evidence="7">
    <location>
        <begin position="2"/>
        <end position="155"/>
    </location>
</feature>
<dbReference type="Proteomes" id="UP001075354">
    <property type="component" value="Chromosome 2"/>
</dbReference>
<dbReference type="InterPro" id="IPR042241">
    <property type="entry name" value="GCP_C_sf"/>
</dbReference>
<evidence type="ECO:0000256" key="4">
    <source>
        <dbReference type="ARBA" id="ARBA00022701"/>
    </source>
</evidence>
<dbReference type="Pfam" id="PF04130">
    <property type="entry name" value="GCP_C_terminal"/>
    <property type="match status" value="1"/>
</dbReference>
<keyword evidence="9" id="KW-1185">Reference proteome</keyword>
<keyword evidence="3 6" id="KW-0963">Cytoplasm</keyword>
<reference evidence="8" key="1">
    <citation type="submission" date="2022-12" db="EMBL/GenBank/DDBJ databases">
        <title>Chromosome-level genome assembly of the bean flower thrips Megalurothrips usitatus.</title>
        <authorList>
            <person name="Ma L."/>
            <person name="Liu Q."/>
            <person name="Li H."/>
            <person name="Cai W."/>
        </authorList>
    </citation>
    <scope>NUCLEOTIDE SEQUENCE</scope>
    <source>
        <strain evidence="8">Cailab_2022a</strain>
    </source>
</reference>
<comment type="similarity">
    <text evidence="2 6">Belongs to the TUBGCP family.</text>
</comment>
<gene>
    <name evidence="8" type="ORF">ONE63_005422</name>
</gene>
<dbReference type="PANTHER" id="PTHR19302:SF27">
    <property type="entry name" value="GAMMA-TUBULIN COMPLEX COMPONENT 4"/>
    <property type="match status" value="1"/>
</dbReference>
<dbReference type="InterPro" id="IPR040457">
    <property type="entry name" value="GCP_C"/>
</dbReference>
<dbReference type="GO" id="GO:0007020">
    <property type="term" value="P:microtubule nucleation"/>
    <property type="evidence" value="ECO:0007669"/>
    <property type="project" value="InterPro"/>
</dbReference>
<dbReference type="GO" id="GO:0000922">
    <property type="term" value="C:spindle pole"/>
    <property type="evidence" value="ECO:0007669"/>
    <property type="project" value="InterPro"/>
</dbReference>
<proteinExistence type="inferred from homology"/>
<evidence type="ECO:0000256" key="5">
    <source>
        <dbReference type="ARBA" id="ARBA00023212"/>
    </source>
</evidence>
<dbReference type="GO" id="GO:0000930">
    <property type="term" value="C:gamma-tubulin complex"/>
    <property type="evidence" value="ECO:0007669"/>
    <property type="project" value="TreeGrafter"/>
</dbReference>
<dbReference type="EMBL" id="JAPTSV010000002">
    <property type="protein sequence ID" value="KAJ1530533.1"/>
    <property type="molecule type" value="Genomic_DNA"/>
</dbReference>
<evidence type="ECO:0000256" key="2">
    <source>
        <dbReference type="ARBA" id="ARBA00010337"/>
    </source>
</evidence>
<dbReference type="GO" id="GO:0031122">
    <property type="term" value="P:cytoplasmic microtubule organization"/>
    <property type="evidence" value="ECO:0007669"/>
    <property type="project" value="TreeGrafter"/>
</dbReference>
<evidence type="ECO:0000256" key="6">
    <source>
        <dbReference type="RuleBase" id="RU363050"/>
    </source>
</evidence>